<dbReference type="SMART" id="SM00184">
    <property type="entry name" value="RING"/>
    <property type="match status" value="1"/>
</dbReference>
<protein>
    <submittedName>
        <fullName evidence="9">Putative RING finger protein P8B7.23</fullName>
    </submittedName>
</protein>
<dbReference type="Proteomes" id="UP000285405">
    <property type="component" value="Unassembled WGS sequence"/>
</dbReference>
<proteinExistence type="predicted"/>
<dbReference type="Gene3D" id="3.30.40.10">
    <property type="entry name" value="Zinc/RING finger domain, C3HC4 (zinc finger)"/>
    <property type="match status" value="1"/>
</dbReference>
<keyword evidence="5" id="KW-0862">Zinc</keyword>
<dbReference type="PANTHER" id="PTHR12983:SF9">
    <property type="entry name" value="E3 UBIQUITIN-PROTEIN LIGASE RNF10"/>
    <property type="match status" value="1"/>
</dbReference>
<sequence length="611" mass="70347">MDEPEDETMYEDFLADTRVLRHQSSRRGQISITHLMNYTLPPLQQEHRNAISRERKSHGNRYGHILKDRARYIHANYRFIVKPDGDYKLQMADTDQSLDWNDILQILISAVSQSSLCPICLSHPVAPRMVKCGHVMCLTCLIRFMHSDDKGDSMPQKKSRWKNCPICWDSINLSERKPVRWFTGIEKPPVQEGQEVALRLITRHPGTILALPRENSPSLGKLENIPWYSAGDIANYARIMKGSEEYMLEQYSIEIDDLKCLEKEDELMFCEKPEWTRKALTDIYESKKKIMGTGDPFPTCKNFLESSLGVHINPISDDEINAQAPSLFQGPQTSLDVKNIKNEHPDLKEQILINGQSHLTKPYFFYQSLPNYYLSPLDIRILKSAYGSFELFPSTLYPRLERVSSGHIIDSESRKRMKYLSHLPQGCEVRFLECNWNGVIAPEIITQFSKEIEKRRKRNSEKETREERDRIRAVEVEENLQWASVRSQKNLRPEDFSEKPLQNLATSSNFPPSGLNQPHRCISPQSTDHNGPKTVWGTASIALESQEIPAHQSVPHENDGWLQAWETEFQLENSLISDAQERSLKIVGGNRQSKKKAKKITLMSTNARRAA</sequence>
<feature type="region of interest" description="Disordered" evidence="7">
    <location>
        <begin position="589"/>
        <end position="611"/>
    </location>
</feature>
<dbReference type="InterPro" id="IPR013083">
    <property type="entry name" value="Znf_RING/FYVE/PHD"/>
</dbReference>
<keyword evidence="4 6" id="KW-0863">Zinc-finger</keyword>
<evidence type="ECO:0000256" key="3">
    <source>
        <dbReference type="ARBA" id="ARBA00022723"/>
    </source>
</evidence>
<dbReference type="InterPro" id="IPR027370">
    <property type="entry name" value="Znf-RING_euk"/>
</dbReference>
<feature type="compositionally biased region" description="Polar residues" evidence="7">
    <location>
        <begin position="602"/>
        <end position="611"/>
    </location>
</feature>
<evidence type="ECO:0000256" key="5">
    <source>
        <dbReference type="ARBA" id="ARBA00022833"/>
    </source>
</evidence>
<feature type="compositionally biased region" description="Polar residues" evidence="7">
    <location>
        <begin position="503"/>
        <end position="516"/>
    </location>
</feature>
<feature type="region of interest" description="Disordered" evidence="7">
    <location>
        <begin position="489"/>
        <end position="531"/>
    </location>
</feature>
<dbReference type="Pfam" id="PF13445">
    <property type="entry name" value="zf-RING_UBOX"/>
    <property type="match status" value="1"/>
</dbReference>
<dbReference type="GO" id="GO:0000976">
    <property type="term" value="F:transcription cis-regulatory region binding"/>
    <property type="evidence" value="ECO:0007669"/>
    <property type="project" value="TreeGrafter"/>
</dbReference>
<evidence type="ECO:0000313" key="10">
    <source>
        <dbReference type="Proteomes" id="UP000285405"/>
    </source>
</evidence>
<dbReference type="InterPro" id="IPR039739">
    <property type="entry name" value="MAG2/RNF10"/>
</dbReference>
<dbReference type="PROSITE" id="PS00518">
    <property type="entry name" value="ZF_RING_1"/>
    <property type="match status" value="1"/>
</dbReference>
<dbReference type="PROSITE" id="PS50089">
    <property type="entry name" value="ZF_RING_2"/>
    <property type="match status" value="1"/>
</dbReference>
<gene>
    <name evidence="9" type="ORF">GcC1_169003</name>
</gene>
<evidence type="ECO:0000256" key="7">
    <source>
        <dbReference type="SAM" id="MobiDB-lite"/>
    </source>
</evidence>
<evidence type="ECO:0000313" key="9">
    <source>
        <dbReference type="EMBL" id="RKF60078.1"/>
    </source>
</evidence>
<feature type="domain" description="RING-type" evidence="8">
    <location>
        <begin position="117"/>
        <end position="167"/>
    </location>
</feature>
<evidence type="ECO:0000256" key="4">
    <source>
        <dbReference type="ARBA" id="ARBA00022771"/>
    </source>
</evidence>
<organism evidence="9 10">
    <name type="scientific">Golovinomyces cichoracearum</name>
    <dbReference type="NCBI Taxonomy" id="62708"/>
    <lineage>
        <taxon>Eukaryota</taxon>
        <taxon>Fungi</taxon>
        <taxon>Dikarya</taxon>
        <taxon>Ascomycota</taxon>
        <taxon>Pezizomycotina</taxon>
        <taxon>Leotiomycetes</taxon>
        <taxon>Erysiphales</taxon>
        <taxon>Erysiphaceae</taxon>
        <taxon>Golovinomyces</taxon>
    </lineage>
</organism>
<evidence type="ECO:0000259" key="8">
    <source>
        <dbReference type="PROSITE" id="PS50089"/>
    </source>
</evidence>
<dbReference type="InterPro" id="IPR017907">
    <property type="entry name" value="Znf_RING_CS"/>
</dbReference>
<comment type="caution">
    <text evidence="9">The sequence shown here is derived from an EMBL/GenBank/DDBJ whole genome shotgun (WGS) entry which is preliminary data.</text>
</comment>
<dbReference type="AlphaFoldDB" id="A0A420HRM5"/>
<name>A0A420HRM5_9PEZI</name>
<keyword evidence="3" id="KW-0479">Metal-binding</keyword>
<dbReference type="GO" id="GO:0005737">
    <property type="term" value="C:cytoplasm"/>
    <property type="evidence" value="ECO:0007669"/>
    <property type="project" value="UniProtKB-SubCell"/>
</dbReference>
<accession>A0A420HRM5</accession>
<dbReference type="GO" id="GO:0008270">
    <property type="term" value="F:zinc ion binding"/>
    <property type="evidence" value="ECO:0007669"/>
    <property type="project" value="UniProtKB-KW"/>
</dbReference>
<dbReference type="PANTHER" id="PTHR12983">
    <property type="entry name" value="RING FINGER 10 FAMILY MEMBER"/>
    <property type="match status" value="1"/>
</dbReference>
<dbReference type="InterPro" id="IPR001841">
    <property type="entry name" value="Znf_RING"/>
</dbReference>
<dbReference type="OrthoDB" id="302966at2759"/>
<evidence type="ECO:0000256" key="2">
    <source>
        <dbReference type="ARBA" id="ARBA00022490"/>
    </source>
</evidence>
<dbReference type="EMBL" id="MCBR01016950">
    <property type="protein sequence ID" value="RKF60078.1"/>
    <property type="molecule type" value="Genomic_DNA"/>
</dbReference>
<comment type="subcellular location">
    <subcellularLocation>
        <location evidence="1">Cytoplasm</location>
    </subcellularLocation>
</comment>
<evidence type="ECO:0000256" key="1">
    <source>
        <dbReference type="ARBA" id="ARBA00004496"/>
    </source>
</evidence>
<reference evidence="9 10" key="1">
    <citation type="journal article" date="2018" name="BMC Genomics">
        <title>Comparative genome analyses reveal sequence features reflecting distinct modes of host-adaptation between dicot and monocot powdery mildew.</title>
        <authorList>
            <person name="Wu Y."/>
            <person name="Ma X."/>
            <person name="Pan Z."/>
            <person name="Kale S.D."/>
            <person name="Song Y."/>
            <person name="King H."/>
            <person name="Zhang Q."/>
            <person name="Presley C."/>
            <person name="Deng X."/>
            <person name="Wei C.I."/>
            <person name="Xiao S."/>
        </authorList>
    </citation>
    <scope>NUCLEOTIDE SEQUENCE [LARGE SCALE GENOMIC DNA]</scope>
    <source>
        <strain evidence="9">UCSC1</strain>
    </source>
</reference>
<keyword evidence="2" id="KW-0963">Cytoplasm</keyword>
<evidence type="ECO:0000256" key="6">
    <source>
        <dbReference type="PROSITE-ProRule" id="PRU00175"/>
    </source>
</evidence>
<dbReference type="SUPFAM" id="SSF57850">
    <property type="entry name" value="RING/U-box"/>
    <property type="match status" value="1"/>
</dbReference>
<dbReference type="GO" id="GO:0045944">
    <property type="term" value="P:positive regulation of transcription by RNA polymerase II"/>
    <property type="evidence" value="ECO:0007669"/>
    <property type="project" value="TreeGrafter"/>
</dbReference>